<accession>A0AAD5R4X2</accession>
<proteinExistence type="predicted"/>
<comment type="caution">
    <text evidence="1">The sequence shown here is derived from an EMBL/GenBank/DDBJ whole genome shotgun (WGS) entry which is preliminary data.</text>
</comment>
<name>A0AAD5R4X2_PARTN</name>
<dbReference type="Proteomes" id="UP001196413">
    <property type="component" value="Unassembled WGS sequence"/>
</dbReference>
<dbReference type="EMBL" id="JAHQIW010006605">
    <property type="protein sequence ID" value="KAJ1369570.1"/>
    <property type="molecule type" value="Genomic_DNA"/>
</dbReference>
<dbReference type="AlphaFoldDB" id="A0AAD5R4X2"/>
<reference evidence="1" key="1">
    <citation type="submission" date="2021-06" db="EMBL/GenBank/DDBJ databases">
        <title>Parelaphostrongylus tenuis whole genome reference sequence.</title>
        <authorList>
            <person name="Garwood T.J."/>
            <person name="Larsen P.A."/>
            <person name="Fountain-Jones N.M."/>
            <person name="Garbe J.R."/>
            <person name="Macchietto M.G."/>
            <person name="Kania S.A."/>
            <person name="Gerhold R.W."/>
            <person name="Richards J.E."/>
            <person name="Wolf T.M."/>
        </authorList>
    </citation>
    <scope>NUCLEOTIDE SEQUENCE</scope>
    <source>
        <strain evidence="1">MNPRO001-30</strain>
        <tissue evidence="1">Meninges</tissue>
    </source>
</reference>
<evidence type="ECO:0000313" key="2">
    <source>
        <dbReference type="Proteomes" id="UP001196413"/>
    </source>
</evidence>
<protein>
    <submittedName>
        <fullName evidence="1">Uncharacterized protein</fullName>
    </submittedName>
</protein>
<sequence>MELAPVTSTSLQSPPASILHVRGIDKEEVDRTRLEVAGWLPYSPDLSTVQTVTTVTFPVAGALLE</sequence>
<keyword evidence="2" id="KW-1185">Reference proteome</keyword>
<organism evidence="1 2">
    <name type="scientific">Parelaphostrongylus tenuis</name>
    <name type="common">Meningeal worm</name>
    <dbReference type="NCBI Taxonomy" id="148309"/>
    <lineage>
        <taxon>Eukaryota</taxon>
        <taxon>Metazoa</taxon>
        <taxon>Ecdysozoa</taxon>
        <taxon>Nematoda</taxon>
        <taxon>Chromadorea</taxon>
        <taxon>Rhabditida</taxon>
        <taxon>Rhabditina</taxon>
        <taxon>Rhabditomorpha</taxon>
        <taxon>Strongyloidea</taxon>
        <taxon>Metastrongylidae</taxon>
        <taxon>Parelaphostrongylus</taxon>
    </lineage>
</organism>
<gene>
    <name evidence="1" type="ORF">KIN20_031058</name>
</gene>
<evidence type="ECO:0000313" key="1">
    <source>
        <dbReference type="EMBL" id="KAJ1369570.1"/>
    </source>
</evidence>